<keyword evidence="7" id="KW-1185">Reference proteome</keyword>
<feature type="signal peptide" evidence="3">
    <location>
        <begin position="1"/>
        <end position="16"/>
    </location>
</feature>
<keyword evidence="2" id="KW-0677">Repeat</keyword>
<evidence type="ECO:0000259" key="4">
    <source>
        <dbReference type="PROSITE" id="PS00022"/>
    </source>
</evidence>
<evidence type="ECO:0000256" key="1">
    <source>
        <dbReference type="ARBA" id="ARBA00022441"/>
    </source>
</evidence>
<dbReference type="Gene3D" id="2.120.10.80">
    <property type="entry name" value="Kelch-type beta propeller"/>
    <property type="match status" value="1"/>
</dbReference>
<evidence type="ECO:0000256" key="3">
    <source>
        <dbReference type="SAM" id="SignalP"/>
    </source>
</evidence>
<keyword evidence="1" id="KW-0880">Kelch repeat</keyword>
<organism evidence="6 7">
    <name type="scientific">Paratrimastix pyriformis</name>
    <dbReference type="NCBI Taxonomy" id="342808"/>
    <lineage>
        <taxon>Eukaryota</taxon>
        <taxon>Metamonada</taxon>
        <taxon>Preaxostyla</taxon>
        <taxon>Paratrimastigidae</taxon>
        <taxon>Paratrimastix</taxon>
    </lineage>
</organism>
<evidence type="ECO:0000256" key="2">
    <source>
        <dbReference type="ARBA" id="ARBA00022737"/>
    </source>
</evidence>
<dbReference type="PANTHER" id="PTHR46093:SF18">
    <property type="entry name" value="FIBRONECTIN TYPE-III DOMAIN-CONTAINING PROTEIN"/>
    <property type="match status" value="1"/>
</dbReference>
<dbReference type="PANTHER" id="PTHR46093">
    <property type="entry name" value="ACYL-COA-BINDING DOMAIN-CONTAINING PROTEIN 5"/>
    <property type="match status" value="1"/>
</dbReference>
<dbReference type="Pfam" id="PF23106">
    <property type="entry name" value="EGF_Teneurin"/>
    <property type="match status" value="2"/>
</dbReference>
<dbReference type="Gene3D" id="2.10.25.10">
    <property type="entry name" value="Laminin"/>
    <property type="match status" value="2"/>
</dbReference>
<comment type="caution">
    <text evidence="6">The sequence shown here is derived from an EMBL/GenBank/DDBJ whole genome shotgun (WGS) entry which is preliminary data.</text>
</comment>
<dbReference type="EMBL" id="JAPMOS010000014">
    <property type="protein sequence ID" value="KAJ4460154.1"/>
    <property type="molecule type" value="Genomic_DNA"/>
</dbReference>
<dbReference type="InterPro" id="IPR015915">
    <property type="entry name" value="Kelch-typ_b-propeller"/>
</dbReference>
<evidence type="ECO:0000259" key="5">
    <source>
        <dbReference type="PROSITE" id="PS01186"/>
    </source>
</evidence>
<feature type="chain" id="PRO_5045042409" description="EGF-like domain-containing protein" evidence="3">
    <location>
        <begin position="17"/>
        <end position="572"/>
    </location>
</feature>
<accession>A0ABQ8ULU9</accession>
<dbReference type="SUPFAM" id="SSF117281">
    <property type="entry name" value="Kelch motif"/>
    <property type="match status" value="1"/>
</dbReference>
<proteinExistence type="predicted"/>
<keyword evidence="3" id="KW-0732">Signal</keyword>
<dbReference type="Pfam" id="PF24681">
    <property type="entry name" value="Kelch_KLHDC2_KLHL20_DRC7"/>
    <property type="match status" value="1"/>
</dbReference>
<dbReference type="Proteomes" id="UP001141327">
    <property type="component" value="Unassembled WGS sequence"/>
</dbReference>
<dbReference type="PROSITE" id="PS00022">
    <property type="entry name" value="EGF_1"/>
    <property type="match status" value="1"/>
</dbReference>
<gene>
    <name evidence="6" type="ORF">PAPYR_3541</name>
</gene>
<name>A0ABQ8ULU9_9EUKA</name>
<reference evidence="6" key="1">
    <citation type="journal article" date="2022" name="bioRxiv">
        <title>Genomics of Preaxostyla Flagellates Illuminates Evolutionary Transitions and the Path Towards Mitochondrial Loss.</title>
        <authorList>
            <person name="Novak L.V.F."/>
            <person name="Treitli S.C."/>
            <person name="Pyrih J."/>
            <person name="Halakuc P."/>
            <person name="Pipaliya S.V."/>
            <person name="Vacek V."/>
            <person name="Brzon O."/>
            <person name="Soukal P."/>
            <person name="Eme L."/>
            <person name="Dacks J.B."/>
            <person name="Karnkowska A."/>
            <person name="Elias M."/>
            <person name="Hampl V."/>
        </authorList>
    </citation>
    <scope>NUCLEOTIDE SEQUENCE</scope>
    <source>
        <strain evidence="6">RCP-MX</strain>
    </source>
</reference>
<protein>
    <recommendedName>
        <fullName evidence="4 5">EGF-like domain-containing protein</fullName>
    </recommendedName>
</protein>
<feature type="domain" description="EGF-like" evidence="4 5">
    <location>
        <begin position="415"/>
        <end position="426"/>
    </location>
</feature>
<sequence>MGWWFLLASLVAISRCESTWKWGNGPSNVDPFWLSTGVVSSDRAYYYGGTTDTTYPYHTTLPTFRSLQFPLYKWNVTEKPTMSRFLHSTALVNKKIYLTGGLNPDPLGDTKIFNLETGEWDASTPSIPPRWGHSAVFASDVGTLVLFGGRTGDGVITDSLYVYNIQTSMWSAPLVDGTAAPRAGHAAVYASTHHRMLVVGGESTGALNPNELLVLETWAVPLRWTTLTTTGPSPSLPRIHPAVTLIPGTSSLVVIGGINPTTGATINDIHVLSLATQAWWQPTARNTAGISPVLALAGSVLVPVIERNGLLLLGGLLATAQQSGSNPEVMSTGADMTLGVQAVTSTVTNTSLVLYWGLLGSHPWNMPGFRMSMHQRMFVPPWGNIGYFPPFPDNTATCPGIPVCLGHGTCSGQTCLCDPGWAGTDCGTATCPGLPVCSGRGTCHGTTCACDSGWTGPMCDRSNKSQNATSDLVMATTRQFTVRGGVHFRSIRRLSVYSHRLLPHSTTLFTPSPFRAPLLLRHLPGGPAVRGPRRMQRDDRRVRLRAQVDRPRLHYRHLPWDPPLRVWWCVAV</sequence>
<dbReference type="InterPro" id="IPR000742">
    <property type="entry name" value="EGF"/>
</dbReference>
<dbReference type="SUPFAM" id="SSF57196">
    <property type="entry name" value="EGF/Laminin"/>
    <property type="match status" value="1"/>
</dbReference>
<evidence type="ECO:0000313" key="7">
    <source>
        <dbReference type="Proteomes" id="UP001141327"/>
    </source>
</evidence>
<dbReference type="PROSITE" id="PS01186">
    <property type="entry name" value="EGF_2"/>
    <property type="match status" value="1"/>
</dbReference>
<evidence type="ECO:0000313" key="6">
    <source>
        <dbReference type="EMBL" id="KAJ4460154.1"/>
    </source>
</evidence>